<sequence length="323" mass="36352">MYLSSYSLIEPEDEFYFYIPSWLNVWESHIYNKALKATRAQGWGFKRFGTRRELYAREMIRKPDYIKYIEALEQASDIALQQLAAKVRMQLIKSRTALFYVDSWGEAGLYENMSSALHAGIIDTLPKNLLKKFSVNGFTCKMRGEKQSLMQAMRVAQDYLNWDICDFVVICAAYRSIPLLVFSDEDIAGGGKRKSQDTNVNLSVERVGCFIFSKRESALRIDCGGYIDAGNDIHRAAPLITAEAPIDRLFFTGLRKSRAGSALLKATEAAGLAALNLTEKYGGSGCLTPALSWVALEQQPPATARTIVPDNYGGYNYFDTWRD</sequence>
<evidence type="ECO:0000313" key="1">
    <source>
        <dbReference type="EMBL" id="TPW44695.1"/>
    </source>
</evidence>
<dbReference type="AlphaFoldDB" id="A0A506VGG3"/>
<keyword evidence="2" id="KW-1185">Reference proteome</keyword>
<accession>A0A506VGG3</accession>
<dbReference type="Proteomes" id="UP000319523">
    <property type="component" value="Unassembled WGS sequence"/>
</dbReference>
<keyword evidence="1" id="KW-0547">Nucleotide-binding</keyword>
<protein>
    <submittedName>
        <fullName evidence="1">ATP-binding protein</fullName>
    </submittedName>
</protein>
<dbReference type="OrthoDB" id="6453173at2"/>
<organism evidence="1 2">
    <name type="scientific">Mixta tenebrionis</name>
    <dbReference type="NCBI Taxonomy" id="2562439"/>
    <lineage>
        <taxon>Bacteria</taxon>
        <taxon>Pseudomonadati</taxon>
        <taxon>Pseudomonadota</taxon>
        <taxon>Gammaproteobacteria</taxon>
        <taxon>Enterobacterales</taxon>
        <taxon>Erwiniaceae</taxon>
        <taxon>Mixta</taxon>
    </lineage>
</organism>
<dbReference type="EMBL" id="VHQI01000001">
    <property type="protein sequence ID" value="TPW44695.1"/>
    <property type="molecule type" value="Genomic_DNA"/>
</dbReference>
<reference evidence="1 2" key="1">
    <citation type="submission" date="2019-06" db="EMBL/GenBank/DDBJ databases">
        <authorList>
            <person name="Yang Y."/>
        </authorList>
    </citation>
    <scope>NUCLEOTIDE SEQUENCE [LARGE SCALE GENOMIC DNA]</scope>
    <source>
        <strain evidence="1 2">BIT-26</strain>
    </source>
</reference>
<keyword evidence="1" id="KW-0067">ATP-binding</keyword>
<comment type="caution">
    <text evidence="1">The sequence shown here is derived from an EMBL/GenBank/DDBJ whole genome shotgun (WGS) entry which is preliminary data.</text>
</comment>
<gene>
    <name evidence="1" type="ORF">FKM52_01930</name>
</gene>
<evidence type="ECO:0000313" key="2">
    <source>
        <dbReference type="Proteomes" id="UP000319523"/>
    </source>
</evidence>
<dbReference type="GO" id="GO:0005524">
    <property type="term" value="F:ATP binding"/>
    <property type="evidence" value="ECO:0007669"/>
    <property type="project" value="UniProtKB-KW"/>
</dbReference>
<proteinExistence type="predicted"/>
<name>A0A506VGG3_9GAMM</name>